<dbReference type="AlphaFoldDB" id="A0A438C7R0"/>
<accession>A0A438C7R0</accession>
<evidence type="ECO:0000313" key="2">
    <source>
        <dbReference type="Proteomes" id="UP000288805"/>
    </source>
</evidence>
<dbReference type="Proteomes" id="UP000288805">
    <property type="component" value="Unassembled WGS sequence"/>
</dbReference>
<reference evidence="1 2" key="1">
    <citation type="journal article" date="2018" name="PLoS Genet.">
        <title>Population sequencing reveals clonal diversity and ancestral inbreeding in the grapevine cultivar Chardonnay.</title>
        <authorList>
            <person name="Roach M.J."/>
            <person name="Johnson D.L."/>
            <person name="Bohlmann J."/>
            <person name="van Vuuren H.J."/>
            <person name="Jones S.J."/>
            <person name="Pretorius I.S."/>
            <person name="Schmidt S.A."/>
            <person name="Borneman A.R."/>
        </authorList>
    </citation>
    <scope>NUCLEOTIDE SEQUENCE [LARGE SCALE GENOMIC DNA]</scope>
    <source>
        <strain evidence="2">cv. Chardonnay</strain>
        <tissue evidence="1">Leaf</tissue>
    </source>
</reference>
<sequence>MESADRLIQISQARISTPLGDDPTEGFNRWNNSLTTRALQKTKRFPWLLTTLKGRPTNGGSGFQDVKGRKTCDFMGEIRRGIMALFGPSRCEDFDEALSRIKQLGTLIGHDDLRGP</sequence>
<proteinExistence type="predicted"/>
<protein>
    <submittedName>
        <fullName evidence="1">Uncharacterized protein</fullName>
    </submittedName>
</protein>
<name>A0A438C7R0_VITVI</name>
<organism evidence="1 2">
    <name type="scientific">Vitis vinifera</name>
    <name type="common">Grape</name>
    <dbReference type="NCBI Taxonomy" id="29760"/>
    <lineage>
        <taxon>Eukaryota</taxon>
        <taxon>Viridiplantae</taxon>
        <taxon>Streptophyta</taxon>
        <taxon>Embryophyta</taxon>
        <taxon>Tracheophyta</taxon>
        <taxon>Spermatophyta</taxon>
        <taxon>Magnoliopsida</taxon>
        <taxon>eudicotyledons</taxon>
        <taxon>Gunneridae</taxon>
        <taxon>Pentapetalae</taxon>
        <taxon>rosids</taxon>
        <taxon>Vitales</taxon>
        <taxon>Vitaceae</taxon>
        <taxon>Viteae</taxon>
        <taxon>Vitis</taxon>
    </lineage>
</organism>
<dbReference type="EMBL" id="QGNW01002498">
    <property type="protein sequence ID" value="RVW19270.1"/>
    <property type="molecule type" value="Genomic_DNA"/>
</dbReference>
<evidence type="ECO:0000313" key="1">
    <source>
        <dbReference type="EMBL" id="RVW19270.1"/>
    </source>
</evidence>
<comment type="caution">
    <text evidence="1">The sequence shown here is derived from an EMBL/GenBank/DDBJ whole genome shotgun (WGS) entry which is preliminary data.</text>
</comment>
<gene>
    <name evidence="1" type="ORF">CK203_093811</name>
</gene>